<dbReference type="AlphaFoldDB" id="X1L4F7"/>
<accession>X1L4F7</accession>
<reference evidence="2" key="1">
    <citation type="journal article" date="2014" name="Front. Microbiol.">
        <title>High frequency of phylogenetically diverse reductive dehalogenase-homologous genes in deep subseafloor sedimentary metagenomes.</title>
        <authorList>
            <person name="Kawai M."/>
            <person name="Futagami T."/>
            <person name="Toyoda A."/>
            <person name="Takaki Y."/>
            <person name="Nishi S."/>
            <person name="Hori S."/>
            <person name="Arai W."/>
            <person name="Tsubouchi T."/>
            <person name="Morono Y."/>
            <person name="Uchiyama I."/>
            <person name="Ito T."/>
            <person name="Fujiyama A."/>
            <person name="Inagaki F."/>
            <person name="Takami H."/>
        </authorList>
    </citation>
    <scope>NUCLEOTIDE SEQUENCE</scope>
    <source>
        <strain evidence="2">Expedition CK06-06</strain>
    </source>
</reference>
<dbReference type="InterPro" id="IPR051396">
    <property type="entry name" value="Bact_Antivir_Def_Nuclease"/>
</dbReference>
<dbReference type="CDD" id="cd00267">
    <property type="entry name" value="ABC_ATPase"/>
    <property type="match status" value="1"/>
</dbReference>
<feature type="non-terminal residue" evidence="2">
    <location>
        <position position="1"/>
    </location>
</feature>
<dbReference type="PANTHER" id="PTHR43581:SF2">
    <property type="entry name" value="EXCINUCLEASE ATPASE SUBUNIT"/>
    <property type="match status" value="1"/>
</dbReference>
<organism evidence="2">
    <name type="scientific">marine sediment metagenome</name>
    <dbReference type="NCBI Taxonomy" id="412755"/>
    <lineage>
        <taxon>unclassified sequences</taxon>
        <taxon>metagenomes</taxon>
        <taxon>ecological metagenomes</taxon>
    </lineage>
</organism>
<gene>
    <name evidence="2" type="ORF">S03H2_58552</name>
</gene>
<name>X1L4F7_9ZZZZ</name>
<dbReference type="InterPro" id="IPR027417">
    <property type="entry name" value="P-loop_NTPase"/>
</dbReference>
<feature type="non-terminal residue" evidence="2">
    <location>
        <position position="248"/>
    </location>
</feature>
<dbReference type="GO" id="GO:0005524">
    <property type="term" value="F:ATP binding"/>
    <property type="evidence" value="ECO:0007669"/>
    <property type="project" value="InterPro"/>
</dbReference>
<feature type="domain" description="ATPase AAA-type core" evidence="1">
    <location>
        <begin position="85"/>
        <end position="211"/>
    </location>
</feature>
<dbReference type="SUPFAM" id="SSF52540">
    <property type="entry name" value="P-loop containing nucleoside triphosphate hydrolases"/>
    <property type="match status" value="1"/>
</dbReference>
<sequence>ERDERNSLKITLEEPEEIFITPSTSGATTTTIEPETSLSPRSRELLLTYENGTGRTGISRAVINQQGEIKGRQSELKHKFTGVFLPSRNRFLRTDADRYSKLDRKGKTEQLLQTMKLLEPRLKRLAVLVTGGVPLINGDIGLNELVPIPIMGEGMVRLISILLAIYDSPDGIILIDEIENGLHHTVMAKVWEAISQAARQSNAQIFATTHNWECVVAAHQALNASDVYDFLFHRFNLTNGEIKAVTYD</sequence>
<proteinExistence type="predicted"/>
<dbReference type="PANTHER" id="PTHR43581">
    <property type="entry name" value="ATP/GTP PHOSPHATASE"/>
    <property type="match status" value="1"/>
</dbReference>
<protein>
    <recommendedName>
        <fullName evidence="1">ATPase AAA-type core domain-containing protein</fullName>
    </recommendedName>
</protein>
<dbReference type="GO" id="GO:0016887">
    <property type="term" value="F:ATP hydrolysis activity"/>
    <property type="evidence" value="ECO:0007669"/>
    <property type="project" value="InterPro"/>
</dbReference>
<evidence type="ECO:0000259" key="1">
    <source>
        <dbReference type="Pfam" id="PF13304"/>
    </source>
</evidence>
<dbReference type="EMBL" id="BARU01037602">
    <property type="protein sequence ID" value="GAH89028.1"/>
    <property type="molecule type" value="Genomic_DNA"/>
</dbReference>
<dbReference type="InterPro" id="IPR003959">
    <property type="entry name" value="ATPase_AAA_core"/>
</dbReference>
<comment type="caution">
    <text evidence="2">The sequence shown here is derived from an EMBL/GenBank/DDBJ whole genome shotgun (WGS) entry which is preliminary data.</text>
</comment>
<dbReference type="Gene3D" id="3.40.50.300">
    <property type="entry name" value="P-loop containing nucleotide triphosphate hydrolases"/>
    <property type="match status" value="1"/>
</dbReference>
<evidence type="ECO:0000313" key="2">
    <source>
        <dbReference type="EMBL" id="GAH89028.1"/>
    </source>
</evidence>
<dbReference type="Pfam" id="PF13304">
    <property type="entry name" value="AAA_21"/>
    <property type="match status" value="1"/>
</dbReference>